<evidence type="ECO:0000313" key="9">
    <source>
        <dbReference type="Proteomes" id="UP001150830"/>
    </source>
</evidence>
<dbReference type="RefSeq" id="WP_283175162.1">
    <property type="nucleotide sequence ID" value="NZ_JAPNOA010000058.1"/>
</dbReference>
<keyword evidence="9" id="KW-1185">Reference proteome</keyword>
<name>A0A9X3EHR1_9GAMM</name>
<reference evidence="8" key="1">
    <citation type="submission" date="2022-11" db="EMBL/GenBank/DDBJ databases">
        <title>Parathalassolutuus dongxingensis gen. nov., sp. nov., a novel member of family Oceanospirillaceae isolated from a coastal shrimp pond in Guangxi, China.</title>
        <authorList>
            <person name="Chen H."/>
        </authorList>
    </citation>
    <scope>NUCLEOTIDE SEQUENCE</scope>
    <source>
        <strain evidence="8">G-43</strain>
    </source>
</reference>
<dbReference type="InterPro" id="IPR029903">
    <property type="entry name" value="RmlD-like-bd"/>
</dbReference>
<dbReference type="GO" id="GO:0005829">
    <property type="term" value="C:cytosol"/>
    <property type="evidence" value="ECO:0007669"/>
    <property type="project" value="TreeGrafter"/>
</dbReference>
<dbReference type="Gene3D" id="3.40.50.720">
    <property type="entry name" value="NAD(P)-binding Rossmann-like Domain"/>
    <property type="match status" value="1"/>
</dbReference>
<proteinExistence type="inferred from homology"/>
<comment type="pathway">
    <text evidence="1 6">Carbohydrate biosynthesis; dTDP-L-rhamnose biosynthesis.</text>
</comment>
<evidence type="ECO:0000313" key="8">
    <source>
        <dbReference type="EMBL" id="MCY0966955.1"/>
    </source>
</evidence>
<comment type="caution">
    <text evidence="8">The sequence shown here is derived from an EMBL/GenBank/DDBJ whole genome shotgun (WGS) entry which is preliminary data.</text>
</comment>
<dbReference type="GO" id="GO:0008831">
    <property type="term" value="F:dTDP-4-dehydrorhamnose reductase activity"/>
    <property type="evidence" value="ECO:0007669"/>
    <property type="project" value="UniProtKB-EC"/>
</dbReference>
<keyword evidence="6 8" id="KW-0560">Oxidoreductase</keyword>
<dbReference type="InterPro" id="IPR036291">
    <property type="entry name" value="NAD(P)-bd_dom_sf"/>
</dbReference>
<dbReference type="GO" id="GO:0019305">
    <property type="term" value="P:dTDP-rhamnose biosynthetic process"/>
    <property type="evidence" value="ECO:0007669"/>
    <property type="project" value="TreeGrafter"/>
</dbReference>
<keyword evidence="6" id="KW-0521">NADP</keyword>
<comment type="catalytic activity">
    <reaction evidence="5 6">
        <text>dTDP-beta-L-rhamnose + NADP(+) = dTDP-4-dehydro-beta-L-rhamnose + NADPH + H(+)</text>
        <dbReference type="Rhea" id="RHEA:21796"/>
        <dbReference type="ChEBI" id="CHEBI:15378"/>
        <dbReference type="ChEBI" id="CHEBI:57510"/>
        <dbReference type="ChEBI" id="CHEBI:57783"/>
        <dbReference type="ChEBI" id="CHEBI:58349"/>
        <dbReference type="ChEBI" id="CHEBI:62830"/>
        <dbReference type="EC" id="1.1.1.133"/>
    </reaction>
</comment>
<dbReference type="PANTHER" id="PTHR10491">
    <property type="entry name" value="DTDP-4-DEHYDRORHAMNOSE REDUCTASE"/>
    <property type="match status" value="1"/>
</dbReference>
<evidence type="ECO:0000259" key="7">
    <source>
        <dbReference type="Pfam" id="PF04321"/>
    </source>
</evidence>
<accession>A0A9X3EHR1</accession>
<dbReference type="InterPro" id="IPR005913">
    <property type="entry name" value="dTDP_dehydrorham_reduct"/>
</dbReference>
<dbReference type="AlphaFoldDB" id="A0A9X3EHR1"/>
<comment type="function">
    <text evidence="6">Catalyzes the reduction of dTDP-6-deoxy-L-lyxo-4-hexulose to yield dTDP-L-rhamnose.</text>
</comment>
<dbReference type="EC" id="1.1.1.133" evidence="3 6"/>
<gene>
    <name evidence="8" type="primary">rfbD</name>
    <name evidence="8" type="ORF">OUO13_17390</name>
</gene>
<feature type="domain" description="RmlD-like substrate binding" evidence="7">
    <location>
        <begin position="10"/>
        <end position="296"/>
    </location>
</feature>
<dbReference type="PANTHER" id="PTHR10491:SF4">
    <property type="entry name" value="METHIONINE ADENOSYLTRANSFERASE 2 SUBUNIT BETA"/>
    <property type="match status" value="1"/>
</dbReference>
<evidence type="ECO:0000256" key="2">
    <source>
        <dbReference type="ARBA" id="ARBA00010944"/>
    </source>
</evidence>
<evidence type="ECO:0000256" key="6">
    <source>
        <dbReference type="RuleBase" id="RU364082"/>
    </source>
</evidence>
<comment type="similarity">
    <text evidence="2 6">Belongs to the dTDP-4-dehydrorhamnose reductase family.</text>
</comment>
<dbReference type="Pfam" id="PF04321">
    <property type="entry name" value="RmlD_sub_bind"/>
    <property type="match status" value="1"/>
</dbReference>
<dbReference type="NCBIfam" id="TIGR01214">
    <property type="entry name" value="rmlD"/>
    <property type="match status" value="1"/>
</dbReference>
<protein>
    <recommendedName>
        <fullName evidence="4 6">dTDP-4-dehydrorhamnose reductase</fullName>
        <ecNumber evidence="3 6">1.1.1.133</ecNumber>
    </recommendedName>
</protein>
<evidence type="ECO:0000256" key="1">
    <source>
        <dbReference type="ARBA" id="ARBA00004781"/>
    </source>
</evidence>
<dbReference type="Proteomes" id="UP001150830">
    <property type="component" value="Unassembled WGS sequence"/>
</dbReference>
<comment type="cofactor">
    <cofactor evidence="6">
        <name>Mg(2+)</name>
        <dbReference type="ChEBI" id="CHEBI:18420"/>
    </cofactor>
    <text evidence="6">Binds 1 Mg(2+) ion per monomer.</text>
</comment>
<sequence>MNANTNLSTKWLITGAGGLLGQELVTQLRAGGYAVLAADRKTLDITDAQAVTAFIKKHLPDVIINCAAYTAVDAAEQQNNAAFMANHMAVEHLATACTRMGGRLIQISTDYVFSGPLNRGWQERDPVAPLSVYGTSKLAGEQAVQVLGSNGLVVRTSWLFGRGNRHFPEVILRRALNGDSLRVVNDQTGCPTWAPDLANTLITLGIHMVEGRTLPPILHYSGSSALTWWQYAQVLVREAHTQGLLAAVPAITPVSSAEFGAKATRPQWSVLDCQQARDLGLTLSDWRAGLSQWLQERQG</sequence>
<evidence type="ECO:0000256" key="5">
    <source>
        <dbReference type="ARBA" id="ARBA00048200"/>
    </source>
</evidence>
<organism evidence="8 9">
    <name type="scientific">Parathalassolituus penaei</name>
    <dbReference type="NCBI Taxonomy" id="2997323"/>
    <lineage>
        <taxon>Bacteria</taxon>
        <taxon>Pseudomonadati</taxon>
        <taxon>Pseudomonadota</taxon>
        <taxon>Gammaproteobacteria</taxon>
        <taxon>Oceanospirillales</taxon>
        <taxon>Oceanospirillaceae</taxon>
        <taxon>Parathalassolituus</taxon>
    </lineage>
</organism>
<evidence type="ECO:0000256" key="3">
    <source>
        <dbReference type="ARBA" id="ARBA00012929"/>
    </source>
</evidence>
<dbReference type="SUPFAM" id="SSF51735">
    <property type="entry name" value="NAD(P)-binding Rossmann-fold domains"/>
    <property type="match status" value="1"/>
</dbReference>
<evidence type="ECO:0000256" key="4">
    <source>
        <dbReference type="ARBA" id="ARBA00017099"/>
    </source>
</evidence>
<dbReference type="Gene3D" id="3.90.25.10">
    <property type="entry name" value="UDP-galactose 4-epimerase, domain 1"/>
    <property type="match status" value="1"/>
</dbReference>
<dbReference type="CDD" id="cd05254">
    <property type="entry name" value="dTDP_HR_like_SDR_e"/>
    <property type="match status" value="1"/>
</dbReference>
<dbReference type="EMBL" id="JAPNOA010000058">
    <property type="protein sequence ID" value="MCY0966955.1"/>
    <property type="molecule type" value="Genomic_DNA"/>
</dbReference>